<comment type="caution">
    <text evidence="1">The sequence shown here is derived from an EMBL/GenBank/DDBJ whole genome shotgun (WGS) entry which is preliminary data.</text>
</comment>
<dbReference type="EMBL" id="JAPNTZ010000009">
    <property type="protein sequence ID" value="MCY1141358.1"/>
    <property type="molecule type" value="Genomic_DNA"/>
</dbReference>
<dbReference type="Proteomes" id="UP001151002">
    <property type="component" value="Unassembled WGS sequence"/>
</dbReference>
<name>A0ABT4B6Y3_9ACTN</name>
<proteinExistence type="predicted"/>
<reference evidence="1" key="1">
    <citation type="submission" date="2022-11" db="EMBL/GenBank/DDBJ databases">
        <authorList>
            <person name="Somphong A."/>
            <person name="Phongsopitanun W."/>
        </authorList>
    </citation>
    <scope>NUCLEOTIDE SEQUENCE</scope>
    <source>
        <strain evidence="1">Pm04-4</strain>
    </source>
</reference>
<protein>
    <submittedName>
        <fullName evidence="1">Uncharacterized protein</fullName>
    </submittedName>
</protein>
<evidence type="ECO:0000313" key="1">
    <source>
        <dbReference type="EMBL" id="MCY1141358.1"/>
    </source>
</evidence>
<dbReference type="RefSeq" id="WP_267565745.1">
    <property type="nucleotide sequence ID" value="NZ_JAPNTZ010000009.1"/>
</dbReference>
<evidence type="ECO:0000313" key="2">
    <source>
        <dbReference type="Proteomes" id="UP001151002"/>
    </source>
</evidence>
<keyword evidence="2" id="KW-1185">Reference proteome</keyword>
<sequence>MADYLARMRRAVGRVVFETAPEEPGLLHPAEREKRIQALDEAARRALLKGDRMSMDAWLEEAAELRAQREVLPAPVIPGPAT</sequence>
<organism evidence="1 2">
    <name type="scientific">Paractinoplanes pyxinae</name>
    <dbReference type="NCBI Taxonomy" id="2997416"/>
    <lineage>
        <taxon>Bacteria</taxon>
        <taxon>Bacillati</taxon>
        <taxon>Actinomycetota</taxon>
        <taxon>Actinomycetes</taxon>
        <taxon>Micromonosporales</taxon>
        <taxon>Micromonosporaceae</taxon>
        <taxon>Paractinoplanes</taxon>
    </lineage>
</organism>
<gene>
    <name evidence="1" type="ORF">OWR29_25450</name>
</gene>
<accession>A0ABT4B6Y3</accession>